<dbReference type="InterPro" id="IPR013525">
    <property type="entry name" value="ABC2_TM"/>
</dbReference>
<feature type="domain" description="ABC transporter" evidence="10">
    <location>
        <begin position="22"/>
        <end position="272"/>
    </location>
</feature>
<dbReference type="Pfam" id="PF00005">
    <property type="entry name" value="ABC_tran"/>
    <property type="match status" value="1"/>
</dbReference>
<evidence type="ECO:0000313" key="11">
    <source>
        <dbReference type="Ensembl" id="ENSGMOP00000041929.1"/>
    </source>
</evidence>
<evidence type="ECO:0000256" key="2">
    <source>
        <dbReference type="ARBA" id="ARBA00005814"/>
    </source>
</evidence>
<dbReference type="Ensembl" id="ENSGMOT00000031109.1">
    <property type="protein sequence ID" value="ENSGMOP00000041929.1"/>
    <property type="gene ID" value="ENSGMOG00000007752.2"/>
</dbReference>
<dbReference type="Pfam" id="PF01061">
    <property type="entry name" value="ABC2_membrane"/>
    <property type="match status" value="1"/>
</dbReference>
<evidence type="ECO:0000256" key="1">
    <source>
        <dbReference type="ARBA" id="ARBA00004141"/>
    </source>
</evidence>
<reference evidence="11" key="2">
    <citation type="submission" date="2025-09" db="UniProtKB">
        <authorList>
            <consortium name="Ensembl"/>
        </authorList>
    </citation>
    <scope>IDENTIFICATION</scope>
</reference>
<comment type="similarity">
    <text evidence="2">Belongs to the ABC transporter superfamily. ABCG family. Eye pigment precursor importer (TC 3.A.1.204) subfamily.</text>
</comment>
<feature type="transmembrane region" description="Helical" evidence="9">
    <location>
        <begin position="464"/>
        <end position="483"/>
    </location>
</feature>
<evidence type="ECO:0000259" key="10">
    <source>
        <dbReference type="PROSITE" id="PS50893"/>
    </source>
</evidence>
<keyword evidence="6" id="KW-0067">ATP-binding</keyword>
<proteinExistence type="inferred from homology"/>
<dbReference type="SMART" id="SM00382">
    <property type="entry name" value="AAA"/>
    <property type="match status" value="1"/>
</dbReference>
<dbReference type="GO" id="GO:0140359">
    <property type="term" value="F:ABC-type transporter activity"/>
    <property type="evidence" value="ECO:0007669"/>
    <property type="project" value="InterPro"/>
</dbReference>
<dbReference type="CDD" id="cd03213">
    <property type="entry name" value="ABCG_EPDR"/>
    <property type="match status" value="1"/>
</dbReference>
<dbReference type="PANTHER" id="PTHR48041:SF49">
    <property type="entry name" value="ATP-BINDING CASSETTE TRANSPORTER SUB-FAMILY G MEMBER 2B-RELATED"/>
    <property type="match status" value="1"/>
</dbReference>
<dbReference type="PROSITE" id="PS50893">
    <property type="entry name" value="ABC_TRANSPORTER_2"/>
    <property type="match status" value="1"/>
</dbReference>
<protein>
    <recommendedName>
        <fullName evidence="10">ABC transporter domain-containing protein</fullName>
    </recommendedName>
</protein>
<dbReference type="InterPro" id="IPR003439">
    <property type="entry name" value="ABC_transporter-like_ATP-bd"/>
</dbReference>
<dbReference type="GO" id="GO:0015562">
    <property type="term" value="F:efflux transmembrane transporter activity"/>
    <property type="evidence" value="ECO:0007669"/>
    <property type="project" value="UniProtKB-ARBA"/>
</dbReference>
<keyword evidence="7 9" id="KW-1133">Transmembrane helix</keyword>
<dbReference type="Proteomes" id="UP000694546">
    <property type="component" value="Chromosome 3"/>
</dbReference>
<feature type="transmembrane region" description="Helical" evidence="9">
    <location>
        <begin position="428"/>
        <end position="452"/>
    </location>
</feature>
<feature type="transmembrane region" description="Helical" evidence="9">
    <location>
        <begin position="320"/>
        <end position="340"/>
    </location>
</feature>
<reference evidence="11" key="1">
    <citation type="submission" date="2025-08" db="UniProtKB">
        <authorList>
            <consortium name="Ensembl"/>
        </authorList>
    </citation>
    <scope>IDENTIFICATION</scope>
</reference>
<evidence type="ECO:0000313" key="12">
    <source>
        <dbReference type="Proteomes" id="UP000694546"/>
    </source>
</evidence>
<organism evidence="11 12">
    <name type="scientific">Gadus morhua</name>
    <name type="common">Atlantic cod</name>
    <dbReference type="NCBI Taxonomy" id="8049"/>
    <lineage>
        <taxon>Eukaryota</taxon>
        <taxon>Metazoa</taxon>
        <taxon>Chordata</taxon>
        <taxon>Craniata</taxon>
        <taxon>Vertebrata</taxon>
        <taxon>Euteleostomi</taxon>
        <taxon>Actinopterygii</taxon>
        <taxon>Neopterygii</taxon>
        <taxon>Teleostei</taxon>
        <taxon>Neoteleostei</taxon>
        <taxon>Acanthomorphata</taxon>
        <taxon>Zeiogadaria</taxon>
        <taxon>Gadariae</taxon>
        <taxon>Gadiformes</taxon>
        <taxon>Gadoidei</taxon>
        <taxon>Gadidae</taxon>
        <taxon>Gadus</taxon>
    </lineage>
</organism>
<dbReference type="SUPFAM" id="SSF52540">
    <property type="entry name" value="P-loop containing nucleoside triphosphate hydrolases"/>
    <property type="match status" value="1"/>
</dbReference>
<dbReference type="GO" id="GO:0008514">
    <property type="term" value="F:organic anion transmembrane transporter activity"/>
    <property type="evidence" value="ECO:0007669"/>
    <property type="project" value="UniProtKB-ARBA"/>
</dbReference>
<sequence>MSNKEKSVHVGEECFQQHGPTLMFSNIKYCIQERVGLLCKKGPEKVILKDISGILKPGMNAIMGPTGSGKTSLLDVIAGRKDPAGLRHGTVFVDGRPVTNDLRLTSAYVVQDDVLMGTLSVRENLLFSANLRLDPKNHSSADKQSRVENILEELGLTECANTKIGTDFIRGVSGGERKRCSIGMELITAPSLLFLDEPTTGLDAYTANCIISLLHKLSRNGKTVIFSIHQPRYSIFEQFDQLTLMHKGDVVYAGKADKALEYFSLLGTFFEEVEQVCQAFEGGLKTKGEKVDYVTSFFYQMRILSHRAVLNLLRTPQTSYAQWALTVFFALLVGLIYYQIPLTLPEGLQNRSGAFFFLVINVVFSNLGAVELFIKERSVFIHENANGYYRTSVYFLSKIGADLLPNRIVPNIFFSAISYYMMGLKPAFLSFLCFTLTMTLTSIGAVSVAFMVSATVNSLAMANLLVALPFVIMMVFGGFLVNLNNMLSWLSWLEWISIFKYGMNAMFITEMTGQLFYVTDNITIQGEMFLQGQGIDYSRWGFWQNQVALIGISSVCLVVAYIQLRRIKRWK</sequence>
<dbReference type="InterPro" id="IPR003593">
    <property type="entry name" value="AAA+_ATPase"/>
</dbReference>
<evidence type="ECO:0000256" key="9">
    <source>
        <dbReference type="SAM" id="Phobius"/>
    </source>
</evidence>
<keyword evidence="5" id="KW-0547">Nucleotide-binding</keyword>
<dbReference type="GO" id="GO:0016324">
    <property type="term" value="C:apical plasma membrane"/>
    <property type="evidence" value="ECO:0007669"/>
    <property type="project" value="UniProtKB-ARBA"/>
</dbReference>
<dbReference type="InterPro" id="IPR050352">
    <property type="entry name" value="ABCG_transporters"/>
</dbReference>
<evidence type="ECO:0000256" key="4">
    <source>
        <dbReference type="ARBA" id="ARBA00022692"/>
    </source>
</evidence>
<evidence type="ECO:0000256" key="3">
    <source>
        <dbReference type="ARBA" id="ARBA00022448"/>
    </source>
</evidence>
<evidence type="ECO:0000256" key="8">
    <source>
        <dbReference type="ARBA" id="ARBA00023136"/>
    </source>
</evidence>
<name>A0A8C5B5Z2_GADMO</name>
<dbReference type="Gene3D" id="3.40.50.300">
    <property type="entry name" value="P-loop containing nucleotide triphosphate hydrolases"/>
    <property type="match status" value="1"/>
</dbReference>
<keyword evidence="8 9" id="KW-0472">Membrane</keyword>
<evidence type="ECO:0000256" key="7">
    <source>
        <dbReference type="ARBA" id="ARBA00022989"/>
    </source>
</evidence>
<dbReference type="GeneTree" id="ENSGT00940000165949"/>
<evidence type="ECO:0000256" key="5">
    <source>
        <dbReference type="ARBA" id="ARBA00022741"/>
    </source>
</evidence>
<keyword evidence="4 9" id="KW-0812">Transmembrane</keyword>
<accession>A0A8C5B5Z2</accession>
<dbReference type="GO" id="GO:0016887">
    <property type="term" value="F:ATP hydrolysis activity"/>
    <property type="evidence" value="ECO:0007669"/>
    <property type="project" value="InterPro"/>
</dbReference>
<dbReference type="PANTHER" id="PTHR48041">
    <property type="entry name" value="ABC TRANSPORTER G FAMILY MEMBER 28"/>
    <property type="match status" value="1"/>
</dbReference>
<dbReference type="InterPro" id="IPR027417">
    <property type="entry name" value="P-loop_NTPase"/>
</dbReference>
<dbReference type="AlphaFoldDB" id="A0A8C5B5Z2"/>
<dbReference type="GO" id="GO:0005524">
    <property type="term" value="F:ATP binding"/>
    <property type="evidence" value="ECO:0007669"/>
    <property type="project" value="UniProtKB-KW"/>
</dbReference>
<evidence type="ECO:0000256" key="6">
    <source>
        <dbReference type="ARBA" id="ARBA00022840"/>
    </source>
</evidence>
<keyword evidence="12" id="KW-1185">Reference proteome</keyword>
<feature type="transmembrane region" description="Helical" evidence="9">
    <location>
        <begin position="547"/>
        <end position="564"/>
    </location>
</feature>
<keyword evidence="3" id="KW-0813">Transport</keyword>
<comment type="subcellular location">
    <subcellularLocation>
        <location evidence="1">Membrane</location>
        <topology evidence="1">Multi-pass membrane protein</topology>
    </subcellularLocation>
</comment>
<feature type="transmembrane region" description="Helical" evidence="9">
    <location>
        <begin position="352"/>
        <end position="374"/>
    </location>
</feature>